<evidence type="ECO:0000256" key="2">
    <source>
        <dbReference type="ARBA" id="ARBA00001966"/>
    </source>
</evidence>
<dbReference type="NCBIfam" id="TIGR00384">
    <property type="entry name" value="dhsB"/>
    <property type="match status" value="1"/>
</dbReference>
<dbReference type="InterPro" id="IPR004489">
    <property type="entry name" value="Succ_DH/fum_Rdtase_Fe-S"/>
</dbReference>
<keyword evidence="8" id="KW-0560">Oxidoreductase</keyword>
<comment type="cofactor">
    <cofactor evidence="11">
        <name>[2Fe-2S] cluster</name>
        <dbReference type="ChEBI" id="CHEBI:190135"/>
    </cofactor>
</comment>
<keyword evidence="10" id="KW-0411">Iron-sulfur</keyword>
<dbReference type="AlphaFoldDB" id="A0A8J7Y8M6"/>
<dbReference type="Gene3D" id="3.10.20.30">
    <property type="match status" value="1"/>
</dbReference>
<evidence type="ECO:0000313" key="14">
    <source>
        <dbReference type="EMBL" id="MBV0926297.1"/>
    </source>
</evidence>
<reference evidence="14 15" key="1">
    <citation type="submission" date="2021-06" db="EMBL/GenBank/DDBJ databases">
        <title>New haloarchaea isolates fom saline soil.</title>
        <authorList>
            <person name="Duran-Viseras A."/>
            <person name="Sanchez-Porro C.S."/>
            <person name="Ventosa A."/>
        </authorList>
    </citation>
    <scope>NUCLEOTIDE SEQUENCE [LARGE SCALE GENOMIC DNA]</scope>
    <source>
        <strain evidence="14 15">JCM 183640</strain>
    </source>
</reference>
<dbReference type="GO" id="GO:0016491">
    <property type="term" value="F:oxidoreductase activity"/>
    <property type="evidence" value="ECO:0007669"/>
    <property type="project" value="UniProtKB-KW"/>
</dbReference>
<proteinExistence type="inferred from homology"/>
<dbReference type="GO" id="GO:0051537">
    <property type="term" value="F:2 iron, 2 sulfur cluster binding"/>
    <property type="evidence" value="ECO:0007669"/>
    <property type="project" value="UniProtKB-KW"/>
</dbReference>
<dbReference type="PROSITE" id="PS51379">
    <property type="entry name" value="4FE4S_FER_2"/>
    <property type="match status" value="1"/>
</dbReference>
<dbReference type="PROSITE" id="PS51085">
    <property type="entry name" value="2FE2S_FER_2"/>
    <property type="match status" value="1"/>
</dbReference>
<dbReference type="SUPFAM" id="SSF54292">
    <property type="entry name" value="2Fe-2S ferredoxin-like"/>
    <property type="match status" value="1"/>
</dbReference>
<evidence type="ECO:0000259" key="12">
    <source>
        <dbReference type="PROSITE" id="PS51085"/>
    </source>
</evidence>
<dbReference type="InterPro" id="IPR025192">
    <property type="entry name" value="Succ_DH/fum_Rdtase_N"/>
</dbReference>
<keyword evidence="9" id="KW-0408">Iron</keyword>
<dbReference type="PANTHER" id="PTHR11921:SF29">
    <property type="entry name" value="SUCCINATE DEHYDROGENASE [UBIQUINONE] IRON-SULFUR SUBUNIT, MITOCHONDRIAL"/>
    <property type="match status" value="1"/>
</dbReference>
<gene>
    <name evidence="14" type="ORF">KTS45_18985</name>
</gene>
<keyword evidence="5" id="KW-0004">4Fe-4S</keyword>
<dbReference type="Gene3D" id="1.10.1060.10">
    <property type="entry name" value="Alpha-helical ferredoxin"/>
    <property type="match status" value="1"/>
</dbReference>
<comment type="cofactor">
    <cofactor evidence="2">
        <name>[4Fe-4S] cluster</name>
        <dbReference type="ChEBI" id="CHEBI:49883"/>
    </cofactor>
</comment>
<evidence type="ECO:0000256" key="7">
    <source>
        <dbReference type="ARBA" id="ARBA00022723"/>
    </source>
</evidence>
<evidence type="ECO:0000313" key="15">
    <source>
        <dbReference type="Proteomes" id="UP000766550"/>
    </source>
</evidence>
<dbReference type="InterPro" id="IPR012675">
    <property type="entry name" value="Beta-grasp_dom_sf"/>
</dbReference>
<feature type="domain" description="4Fe-4S ferredoxin-type" evidence="13">
    <location>
        <begin position="140"/>
        <end position="171"/>
    </location>
</feature>
<feature type="domain" description="2Fe-2S ferredoxin-type" evidence="12">
    <location>
        <begin position="4"/>
        <end position="96"/>
    </location>
</feature>
<comment type="similarity">
    <text evidence="4">Belongs to the succinate dehydrogenase/fumarate reductase iron-sulfur protein family.</text>
</comment>
<dbReference type="InterPro" id="IPR009051">
    <property type="entry name" value="Helical_ferredxn"/>
</dbReference>
<evidence type="ECO:0000259" key="13">
    <source>
        <dbReference type="PROSITE" id="PS51379"/>
    </source>
</evidence>
<accession>A0A8J7Y8M6</accession>
<evidence type="ECO:0000256" key="10">
    <source>
        <dbReference type="ARBA" id="ARBA00023014"/>
    </source>
</evidence>
<dbReference type="OrthoDB" id="42878at2157"/>
<evidence type="ECO:0000256" key="1">
    <source>
        <dbReference type="ARBA" id="ARBA00001927"/>
    </source>
</evidence>
<dbReference type="InterPro" id="IPR017896">
    <property type="entry name" value="4Fe4S_Fe-S-bd"/>
</dbReference>
<evidence type="ECO:0000256" key="9">
    <source>
        <dbReference type="ARBA" id="ARBA00023004"/>
    </source>
</evidence>
<keyword evidence="6" id="KW-0001">2Fe-2S</keyword>
<dbReference type="GO" id="GO:0051539">
    <property type="term" value="F:4 iron, 4 sulfur cluster binding"/>
    <property type="evidence" value="ECO:0007669"/>
    <property type="project" value="UniProtKB-KW"/>
</dbReference>
<dbReference type="GO" id="GO:0009055">
    <property type="term" value="F:electron transfer activity"/>
    <property type="evidence" value="ECO:0007669"/>
    <property type="project" value="InterPro"/>
</dbReference>
<evidence type="ECO:0000256" key="11">
    <source>
        <dbReference type="ARBA" id="ARBA00034078"/>
    </source>
</evidence>
<dbReference type="RefSeq" id="WP_162319408.1">
    <property type="nucleotide sequence ID" value="NZ_JAHQXF010000004.1"/>
</dbReference>
<dbReference type="InterPro" id="IPR001041">
    <property type="entry name" value="2Fe-2S_ferredoxin-type"/>
</dbReference>
<comment type="cofactor">
    <cofactor evidence="1">
        <name>[3Fe-4S] cluster</name>
        <dbReference type="ChEBI" id="CHEBI:21137"/>
    </cofactor>
</comment>
<comment type="pathway">
    <text evidence="3">Carbohydrate metabolism; tricarboxylic acid cycle.</text>
</comment>
<dbReference type="EMBL" id="JAHQXF010000004">
    <property type="protein sequence ID" value="MBV0926297.1"/>
    <property type="molecule type" value="Genomic_DNA"/>
</dbReference>
<protein>
    <submittedName>
        <fullName evidence="14">Succinate dehydrogenase/fumarate reductase iron-sulfur subunit</fullName>
    </submittedName>
</protein>
<dbReference type="GO" id="GO:0046872">
    <property type="term" value="F:metal ion binding"/>
    <property type="evidence" value="ECO:0007669"/>
    <property type="project" value="UniProtKB-KW"/>
</dbReference>
<organism evidence="14 15">
    <name type="scientific">Haloarcula limicola</name>
    <dbReference type="NCBI Taxonomy" id="1429915"/>
    <lineage>
        <taxon>Archaea</taxon>
        <taxon>Methanobacteriati</taxon>
        <taxon>Methanobacteriota</taxon>
        <taxon>Stenosarchaea group</taxon>
        <taxon>Halobacteria</taxon>
        <taxon>Halobacteriales</taxon>
        <taxon>Haloarculaceae</taxon>
        <taxon>Haloarcula</taxon>
    </lineage>
</organism>
<dbReference type="SUPFAM" id="SSF46548">
    <property type="entry name" value="alpha-helical ferredoxin"/>
    <property type="match status" value="1"/>
</dbReference>
<dbReference type="InterPro" id="IPR036010">
    <property type="entry name" value="2Fe-2S_ferredoxin-like_sf"/>
</dbReference>
<evidence type="ECO:0000256" key="6">
    <source>
        <dbReference type="ARBA" id="ARBA00022714"/>
    </source>
</evidence>
<evidence type="ECO:0000256" key="4">
    <source>
        <dbReference type="ARBA" id="ARBA00009433"/>
    </source>
</evidence>
<dbReference type="Proteomes" id="UP000766550">
    <property type="component" value="Unassembled WGS sequence"/>
</dbReference>
<comment type="caution">
    <text evidence="14">The sequence shown here is derived from an EMBL/GenBank/DDBJ whole genome shotgun (WGS) entry which is preliminary data.</text>
</comment>
<dbReference type="PANTHER" id="PTHR11921">
    <property type="entry name" value="SUCCINATE DEHYDROGENASE IRON-SULFUR PROTEIN"/>
    <property type="match status" value="1"/>
</dbReference>
<keyword evidence="15" id="KW-1185">Reference proteome</keyword>
<dbReference type="Pfam" id="PF13183">
    <property type="entry name" value="Fer4_8"/>
    <property type="match status" value="1"/>
</dbReference>
<dbReference type="CDD" id="cd00207">
    <property type="entry name" value="fer2"/>
    <property type="match status" value="1"/>
</dbReference>
<evidence type="ECO:0000256" key="8">
    <source>
        <dbReference type="ARBA" id="ARBA00023002"/>
    </source>
</evidence>
<evidence type="ECO:0000256" key="3">
    <source>
        <dbReference type="ARBA" id="ARBA00005163"/>
    </source>
</evidence>
<dbReference type="FunFam" id="1.10.1060.10:FF:000003">
    <property type="entry name" value="Succinate dehydrogenase iron-sulfur subunit"/>
    <property type="match status" value="1"/>
</dbReference>
<dbReference type="PROSITE" id="PS00197">
    <property type="entry name" value="2FE2S_FER_1"/>
    <property type="match status" value="1"/>
</dbReference>
<dbReference type="InterPro" id="IPR050573">
    <property type="entry name" value="SDH/FRD_Iron-Sulfur"/>
</dbReference>
<dbReference type="Pfam" id="PF13085">
    <property type="entry name" value="Fer2_3"/>
    <property type="match status" value="1"/>
</dbReference>
<dbReference type="GO" id="GO:0006099">
    <property type="term" value="P:tricarboxylic acid cycle"/>
    <property type="evidence" value="ECO:0007669"/>
    <property type="project" value="InterPro"/>
</dbReference>
<evidence type="ECO:0000256" key="5">
    <source>
        <dbReference type="ARBA" id="ARBA00022485"/>
    </source>
</evidence>
<name>A0A8J7Y8M6_9EURY</name>
<dbReference type="NCBIfam" id="NF004616">
    <property type="entry name" value="PRK05950.1"/>
    <property type="match status" value="1"/>
</dbReference>
<dbReference type="InterPro" id="IPR006058">
    <property type="entry name" value="2Fe2S_fd_BS"/>
</dbReference>
<dbReference type="GO" id="GO:0022904">
    <property type="term" value="P:respiratory electron transport chain"/>
    <property type="evidence" value="ECO:0007669"/>
    <property type="project" value="TreeGrafter"/>
</dbReference>
<sequence length="245" mass="27275">MTTSNVTVHRYDPEIDDEPTFENYEVPVSEATSVLDTLFHIQEEQKENLSFRFSCRQGVCGSCGMEINGEARLACQTAVSDLDDPDDIRVRPLYNLPVIKDLTVDMDDFFEKFVEIDPSFESESLDETTDTAVIDPDSTERQRIAPRTDCIGCGACFSGCSVAGETYLGPAAINKALTLIEDSRDDKTEERLERLQEQDGVWGCHTQGNCSNVCPKDIPISEGIQYLKREAIKHGVKDALFPSSD</sequence>
<keyword evidence="7" id="KW-0479">Metal-binding</keyword>